<dbReference type="SMART" id="SM01373">
    <property type="entry name" value="MAGE"/>
    <property type="match status" value="1"/>
</dbReference>
<accession>A0A6P6DHR7</accession>
<dbReference type="PROSITE" id="PS50838">
    <property type="entry name" value="MAGE"/>
    <property type="match status" value="1"/>
</dbReference>
<name>A0A6P6DHR7_OCTDE</name>
<dbReference type="AlphaFoldDB" id="A0A6P6DHR7"/>
<dbReference type="GO" id="GO:0005634">
    <property type="term" value="C:nucleus"/>
    <property type="evidence" value="ECO:0007669"/>
    <property type="project" value="TreeGrafter"/>
</dbReference>
<dbReference type="GeneID" id="111813309"/>
<dbReference type="RefSeq" id="XP_023559570.1">
    <property type="nucleotide sequence ID" value="XM_023703802.1"/>
</dbReference>
<evidence type="ECO:0000313" key="2">
    <source>
        <dbReference type="Proteomes" id="UP000515203"/>
    </source>
</evidence>
<evidence type="ECO:0000313" key="3">
    <source>
        <dbReference type="RefSeq" id="XP_023559570.1"/>
    </source>
</evidence>
<dbReference type="PANTHER" id="PTHR11736">
    <property type="entry name" value="MELANOMA-ASSOCIATED ANTIGEN MAGE ANTIGEN"/>
    <property type="match status" value="1"/>
</dbReference>
<dbReference type="GO" id="GO:0000122">
    <property type="term" value="P:negative regulation of transcription by RNA polymerase II"/>
    <property type="evidence" value="ECO:0007669"/>
    <property type="project" value="TreeGrafter"/>
</dbReference>
<feature type="domain" description="MAGE" evidence="1">
    <location>
        <begin position="37"/>
        <end position="237"/>
    </location>
</feature>
<dbReference type="Gene3D" id="1.10.10.1200">
    <property type="entry name" value="MAGE homology domain, winged helix WH1 motif"/>
    <property type="match status" value="1"/>
</dbReference>
<dbReference type="Proteomes" id="UP000515203">
    <property type="component" value="Unplaced"/>
</dbReference>
<dbReference type="FunFam" id="1.10.10.1210:FF:000001">
    <property type="entry name" value="melanoma-associated antigen D1"/>
    <property type="match status" value="1"/>
</dbReference>
<dbReference type="OrthoDB" id="205198at2759"/>
<organism evidence="2 3">
    <name type="scientific">Octodon degus</name>
    <name type="common">Degu</name>
    <name type="synonym">Sciurus degus</name>
    <dbReference type="NCBI Taxonomy" id="10160"/>
    <lineage>
        <taxon>Eukaryota</taxon>
        <taxon>Metazoa</taxon>
        <taxon>Chordata</taxon>
        <taxon>Craniata</taxon>
        <taxon>Vertebrata</taxon>
        <taxon>Euteleostomi</taxon>
        <taxon>Mammalia</taxon>
        <taxon>Eutheria</taxon>
        <taxon>Euarchontoglires</taxon>
        <taxon>Glires</taxon>
        <taxon>Rodentia</taxon>
        <taxon>Hystricomorpha</taxon>
        <taxon>Octodontidae</taxon>
        <taxon>Octodon</taxon>
    </lineage>
</organism>
<dbReference type="InterPro" id="IPR041898">
    <property type="entry name" value="MAGE_WH1"/>
</dbReference>
<dbReference type="InterPro" id="IPR037445">
    <property type="entry name" value="MAGE"/>
</dbReference>
<keyword evidence="2" id="KW-1185">Reference proteome</keyword>
<dbReference type="InterPro" id="IPR002190">
    <property type="entry name" value="MHD_dom"/>
</dbReference>
<dbReference type="InParanoid" id="A0A6P6DHR7"/>
<protein>
    <submittedName>
        <fullName evidence="3">Melanoma-associated antigen 11-like</fullName>
    </submittedName>
</protein>
<evidence type="ECO:0000259" key="1">
    <source>
        <dbReference type="PROSITE" id="PS50838"/>
    </source>
</evidence>
<reference evidence="3" key="1">
    <citation type="submission" date="2025-08" db="UniProtKB">
        <authorList>
            <consortium name="RefSeq"/>
        </authorList>
    </citation>
    <scope>IDENTIFICATION</scope>
</reference>
<dbReference type="PANTHER" id="PTHR11736:SF14">
    <property type="entry name" value="NSE3 HOMOLOG, SMC5-SMC6 COMPLEX COMPONENT"/>
    <property type="match status" value="1"/>
</dbReference>
<dbReference type="InterPro" id="IPR041899">
    <property type="entry name" value="MAGE_WH2"/>
</dbReference>
<gene>
    <name evidence="3" type="primary">LOC111813309</name>
</gene>
<dbReference type="Pfam" id="PF01454">
    <property type="entry name" value="MAGE"/>
    <property type="match status" value="1"/>
</dbReference>
<sequence>MACSKSSQSTEGCICQEEDLWSSPDILSLQLLCPLYQDKKLTKLLPILLRRYQINELITKGEMQHNVDPSYRKHFTPLFKIICECMCLAFGIEVQELKTSSKVYALLPVLGLNFHGILGDDCQSISKINLLVVLLIVIFLKGNRISEEDLKEFLRIRETLPQRKCFEIADPWKFIREELVRAKYLVYQQVPNSDPAQYEFLWGPRTHTETSKMKVLEHLAKVNKRDPKSYTRLYDEALREKQETGPAK</sequence>
<proteinExistence type="predicted"/>
<dbReference type="Gene3D" id="1.10.10.1210">
    <property type="entry name" value="MAGE homology domain, winged helix WH2 motif"/>
    <property type="match status" value="1"/>
</dbReference>